<evidence type="ECO:0000256" key="10">
    <source>
        <dbReference type="RuleBase" id="RU004326"/>
    </source>
</evidence>
<evidence type="ECO:0000313" key="17">
    <source>
        <dbReference type="Proteomes" id="UP001301442"/>
    </source>
</evidence>
<dbReference type="InterPro" id="IPR016055">
    <property type="entry name" value="A-D-PHexomutase_a/b/a-I/II/III"/>
</dbReference>
<dbReference type="SUPFAM" id="SSF55957">
    <property type="entry name" value="Phosphoglucomutase, C-terminal domain"/>
    <property type="match status" value="1"/>
</dbReference>
<dbReference type="InterPro" id="IPR005844">
    <property type="entry name" value="A-D-PHexomutase_a/b/a-I"/>
</dbReference>
<dbReference type="InterPro" id="IPR005843">
    <property type="entry name" value="A-D-PHexomutase_C"/>
</dbReference>
<dbReference type="InterPro" id="IPR005845">
    <property type="entry name" value="A-D-PHexomutase_a/b/a-II"/>
</dbReference>
<comment type="cofactor">
    <cofactor evidence="2">
        <name>Mg(2+)</name>
        <dbReference type="ChEBI" id="CHEBI:18420"/>
    </cofactor>
</comment>
<dbReference type="Proteomes" id="UP001301442">
    <property type="component" value="Chromosome"/>
</dbReference>
<name>A0ABZ0GVM9_9GAMM</name>
<dbReference type="Pfam" id="PF02879">
    <property type="entry name" value="PGM_PMM_II"/>
    <property type="match status" value="1"/>
</dbReference>
<dbReference type="Pfam" id="PF02880">
    <property type="entry name" value="PGM_PMM_III"/>
    <property type="match status" value="1"/>
</dbReference>
<dbReference type="CDD" id="cd03089">
    <property type="entry name" value="PMM_PGM"/>
    <property type="match status" value="1"/>
</dbReference>
<comment type="catalytic activity">
    <reaction evidence="1">
        <text>alpha-D-mannose 1-phosphate = D-mannose 6-phosphate</text>
        <dbReference type="Rhea" id="RHEA:11140"/>
        <dbReference type="ChEBI" id="CHEBI:58409"/>
        <dbReference type="ChEBI" id="CHEBI:58735"/>
        <dbReference type="EC" id="5.4.2.8"/>
    </reaction>
</comment>
<dbReference type="Pfam" id="PF00408">
    <property type="entry name" value="PGM_PMM_IV"/>
    <property type="match status" value="1"/>
</dbReference>
<keyword evidence="8 10" id="KW-0460">Magnesium</keyword>
<sequence>MELTCFKAYDIRGKLGEELNEDIAYAIGRAFALVIKPKSVVVGGDIRLTSHALKQAIAHGLMAEGVDVVDIGMTGTEEIYFATKFLRLDGGIEVTASHNPLDYNGMKLVRDGSKPISGDSGLFEIKKKAEQILAGKLGTGAKWIPEQAGNDGIERGGLDKGGVDKGDLGCDGLGRGDLGYDVFGNSRYAVEPAPRGNYQQRDLKADYAKHMLEFIKPEKLKPLRLVVNSGNGAAGPALDAIEHCLQTCGVNIEFIKVHHQANGSFPNGIPNPLLPECRADTSNAVLKHHADMGIAWDGDFDRCFLFDEQGNFIEGYYIVGLLAEAFLKQESGDPETSSASGGEPDGDNSRSLPELVSGSLHSKEKIIHDPRLTYNTIDIVNCSGGKAIMSKTGHAFIKERMREENAIYGGEMSAHHYFRDFAYCDSGMIPWLLVAELLSVSGKPLSSLVKERIALFPSSGEINSTLDDPKYSIEKVRSAFETDAVSVHETDGISLEFKGGEGEWRFNLRSSNTEPVVRLNVESKGNVELMQRKTKQILDILHN</sequence>
<keyword evidence="7 10" id="KW-0479">Metal-binding</keyword>
<evidence type="ECO:0000256" key="6">
    <source>
        <dbReference type="ARBA" id="ARBA00022553"/>
    </source>
</evidence>
<feature type="domain" description="Alpha-D-phosphohexomutase alpha/beta/alpha" evidence="15">
    <location>
        <begin position="359"/>
        <end position="454"/>
    </location>
</feature>
<evidence type="ECO:0000313" key="16">
    <source>
        <dbReference type="EMBL" id="WOH39563.1"/>
    </source>
</evidence>
<evidence type="ECO:0000256" key="2">
    <source>
        <dbReference type="ARBA" id="ARBA00001946"/>
    </source>
</evidence>
<feature type="region of interest" description="Disordered" evidence="11">
    <location>
        <begin position="332"/>
        <end position="354"/>
    </location>
</feature>
<dbReference type="PANTHER" id="PTHR43771:SF1">
    <property type="entry name" value="PHOSPHOMANNOMUTASE"/>
    <property type="match status" value="1"/>
</dbReference>
<keyword evidence="9 16" id="KW-0413">Isomerase</keyword>
<evidence type="ECO:0000256" key="3">
    <source>
        <dbReference type="ARBA" id="ARBA00004699"/>
    </source>
</evidence>
<dbReference type="InterPro" id="IPR036900">
    <property type="entry name" value="A-D-PHexomutase_C_sf"/>
</dbReference>
<organism evidence="16 17">
    <name type="scientific">Thalassotalea fonticola</name>
    <dbReference type="NCBI Taxonomy" id="3065649"/>
    <lineage>
        <taxon>Bacteria</taxon>
        <taxon>Pseudomonadati</taxon>
        <taxon>Pseudomonadota</taxon>
        <taxon>Gammaproteobacteria</taxon>
        <taxon>Alteromonadales</taxon>
        <taxon>Colwelliaceae</taxon>
        <taxon>Thalassotalea</taxon>
    </lineage>
</organism>
<dbReference type="Gene3D" id="3.30.310.50">
    <property type="entry name" value="Alpha-D-phosphohexomutase, C-terminal domain"/>
    <property type="match status" value="1"/>
</dbReference>
<dbReference type="PANTHER" id="PTHR43771">
    <property type="entry name" value="PHOSPHOMANNOMUTASE"/>
    <property type="match status" value="1"/>
</dbReference>
<dbReference type="Pfam" id="PF02878">
    <property type="entry name" value="PGM_PMM_I"/>
    <property type="match status" value="1"/>
</dbReference>
<evidence type="ECO:0000259" key="13">
    <source>
        <dbReference type="Pfam" id="PF02878"/>
    </source>
</evidence>
<feature type="domain" description="Alpha-D-phosphohexomutase alpha/beta/alpha" evidence="14">
    <location>
        <begin position="206"/>
        <end position="310"/>
    </location>
</feature>
<dbReference type="PROSITE" id="PS00710">
    <property type="entry name" value="PGM_PMM"/>
    <property type="match status" value="1"/>
</dbReference>
<reference evidence="16 17" key="1">
    <citation type="submission" date="2023-09" db="EMBL/GenBank/DDBJ databases">
        <authorList>
            <person name="Qi X."/>
        </authorList>
    </citation>
    <scope>NUCLEOTIDE SEQUENCE [LARGE SCALE GENOMIC DNA]</scope>
    <source>
        <strain evidence="16 17">S1-1</strain>
    </source>
</reference>
<dbReference type="InterPro" id="IPR005846">
    <property type="entry name" value="A-D-PHexomutase_a/b/a-III"/>
</dbReference>
<dbReference type="InterPro" id="IPR005841">
    <property type="entry name" value="Alpha-D-phosphohexomutase_SF"/>
</dbReference>
<keyword evidence="6" id="KW-0597">Phosphoprotein</keyword>
<evidence type="ECO:0000256" key="1">
    <source>
        <dbReference type="ARBA" id="ARBA00000586"/>
    </source>
</evidence>
<comment type="similarity">
    <text evidence="4 10">Belongs to the phosphohexose mutase family.</text>
</comment>
<evidence type="ECO:0000256" key="7">
    <source>
        <dbReference type="ARBA" id="ARBA00022723"/>
    </source>
</evidence>
<dbReference type="Gene3D" id="3.40.120.10">
    <property type="entry name" value="Alpha-D-Glucose-1,6-Bisphosphate, subunit A, domain 3"/>
    <property type="match status" value="3"/>
</dbReference>
<comment type="pathway">
    <text evidence="3">Nucleotide-sugar biosynthesis; GDP-alpha-D-mannose biosynthesis; alpha-D-mannose 1-phosphate from D-fructose 6-phosphate: step 2/2.</text>
</comment>
<evidence type="ECO:0000259" key="14">
    <source>
        <dbReference type="Pfam" id="PF02879"/>
    </source>
</evidence>
<keyword evidence="17" id="KW-1185">Reference proteome</keyword>
<dbReference type="SUPFAM" id="SSF53738">
    <property type="entry name" value="Phosphoglucomutase, first 3 domains"/>
    <property type="match status" value="3"/>
</dbReference>
<evidence type="ECO:0000259" key="15">
    <source>
        <dbReference type="Pfam" id="PF02880"/>
    </source>
</evidence>
<evidence type="ECO:0000259" key="12">
    <source>
        <dbReference type="Pfam" id="PF00408"/>
    </source>
</evidence>
<evidence type="ECO:0000256" key="9">
    <source>
        <dbReference type="ARBA" id="ARBA00023235"/>
    </source>
</evidence>
<dbReference type="InterPro" id="IPR016066">
    <property type="entry name" value="A-D-PHexomutase_CS"/>
</dbReference>
<accession>A0ABZ0GVM9</accession>
<protein>
    <recommendedName>
        <fullName evidence="5">phosphomannomutase</fullName>
        <ecNumber evidence="5">5.4.2.8</ecNumber>
    </recommendedName>
</protein>
<dbReference type="PRINTS" id="PR00509">
    <property type="entry name" value="PGMPMM"/>
</dbReference>
<feature type="domain" description="Alpha-D-phosphohexomutase C-terminal" evidence="12">
    <location>
        <begin position="461"/>
        <end position="532"/>
    </location>
</feature>
<dbReference type="RefSeq" id="WP_348398327.1">
    <property type="nucleotide sequence ID" value="NZ_CP136600.1"/>
</dbReference>
<dbReference type="EC" id="5.4.2.8" evidence="5"/>
<dbReference type="GO" id="GO:0004615">
    <property type="term" value="F:phosphomannomutase activity"/>
    <property type="evidence" value="ECO:0007669"/>
    <property type="project" value="UniProtKB-EC"/>
</dbReference>
<proteinExistence type="inferred from homology"/>
<feature type="domain" description="Alpha-D-phosphohexomutase alpha/beta/alpha" evidence="13">
    <location>
        <begin position="6"/>
        <end position="130"/>
    </location>
</feature>
<dbReference type="EMBL" id="CP136600">
    <property type="protein sequence ID" value="WOH39563.1"/>
    <property type="molecule type" value="Genomic_DNA"/>
</dbReference>
<evidence type="ECO:0000256" key="5">
    <source>
        <dbReference type="ARBA" id="ARBA00012730"/>
    </source>
</evidence>
<evidence type="ECO:0000256" key="4">
    <source>
        <dbReference type="ARBA" id="ARBA00010231"/>
    </source>
</evidence>
<gene>
    <name evidence="16" type="ORF">RI844_06915</name>
</gene>
<evidence type="ECO:0000256" key="8">
    <source>
        <dbReference type="ARBA" id="ARBA00022842"/>
    </source>
</evidence>
<evidence type="ECO:0000256" key="11">
    <source>
        <dbReference type="SAM" id="MobiDB-lite"/>
    </source>
</evidence>